<comment type="caution">
    <text evidence="5">Lacks conserved residue(s) required for the propagation of feature annotation.</text>
</comment>
<feature type="transmembrane region" description="Helical" evidence="5">
    <location>
        <begin position="127"/>
        <end position="150"/>
    </location>
</feature>
<keyword evidence="3 5" id="KW-1133">Transmembrane helix</keyword>
<organism evidence="8">
    <name type="scientific">Schistocephalus solidus</name>
    <name type="common">Tapeworm</name>
    <dbReference type="NCBI Taxonomy" id="70667"/>
    <lineage>
        <taxon>Eukaryota</taxon>
        <taxon>Metazoa</taxon>
        <taxon>Spiralia</taxon>
        <taxon>Lophotrochozoa</taxon>
        <taxon>Platyhelminthes</taxon>
        <taxon>Cestoda</taxon>
        <taxon>Eucestoda</taxon>
        <taxon>Diphyllobothriidea</taxon>
        <taxon>Diphyllobothriidae</taxon>
        <taxon>Schistocephalus</taxon>
    </lineage>
</organism>
<accession>A0A183TMD2</accession>
<evidence type="ECO:0000256" key="4">
    <source>
        <dbReference type="ARBA" id="ARBA00023136"/>
    </source>
</evidence>
<keyword evidence="2 5" id="KW-0812">Transmembrane</keyword>
<evidence type="ECO:0000313" key="8">
    <source>
        <dbReference type="WBParaSite" id="SSLN_0001830001-mRNA-1"/>
    </source>
</evidence>
<evidence type="ECO:0000256" key="1">
    <source>
        <dbReference type="ARBA" id="ARBA00004141"/>
    </source>
</evidence>
<dbReference type="WBParaSite" id="SSLN_0001830001-mRNA-1">
    <property type="protein sequence ID" value="SSLN_0001830001-mRNA-1"/>
    <property type="gene ID" value="SSLN_0001830001"/>
</dbReference>
<dbReference type="GO" id="GO:0015031">
    <property type="term" value="P:protein transport"/>
    <property type="evidence" value="ECO:0007669"/>
    <property type="project" value="InterPro"/>
</dbReference>
<dbReference type="AlphaFoldDB" id="A0A183TMD2"/>
<gene>
    <name evidence="6" type="ORF">SSLN_LOCUS17630</name>
</gene>
<reference evidence="8" key="1">
    <citation type="submission" date="2016-06" db="UniProtKB">
        <authorList>
            <consortium name="WormBaseParasite"/>
        </authorList>
    </citation>
    <scope>IDENTIFICATION</scope>
</reference>
<dbReference type="Proteomes" id="UP000275846">
    <property type="component" value="Unassembled WGS sequence"/>
</dbReference>
<keyword evidence="4 5" id="KW-0472">Membrane</keyword>
<keyword evidence="7" id="KW-1185">Reference proteome</keyword>
<name>A0A183TMD2_SCHSO</name>
<dbReference type="EMBL" id="UYSU01042829">
    <property type="protein sequence ID" value="VDM04016.1"/>
    <property type="molecule type" value="Genomic_DNA"/>
</dbReference>
<evidence type="ECO:0000313" key="6">
    <source>
        <dbReference type="EMBL" id="VDM04016.1"/>
    </source>
</evidence>
<dbReference type="GO" id="GO:0016020">
    <property type="term" value="C:membrane"/>
    <property type="evidence" value="ECO:0007669"/>
    <property type="project" value="UniProtKB-SubCell"/>
</dbReference>
<dbReference type="InterPro" id="IPR007273">
    <property type="entry name" value="SCAMP"/>
</dbReference>
<keyword evidence="5" id="KW-0813">Transport</keyword>
<reference evidence="6 7" key="2">
    <citation type="submission" date="2018-11" db="EMBL/GenBank/DDBJ databases">
        <authorList>
            <consortium name="Pathogen Informatics"/>
        </authorList>
    </citation>
    <scope>NUCLEOTIDE SEQUENCE [LARGE SCALE GENOMIC DNA]</scope>
    <source>
        <strain evidence="6 7">NST_G2</strain>
    </source>
</reference>
<evidence type="ECO:0000256" key="2">
    <source>
        <dbReference type="ARBA" id="ARBA00022692"/>
    </source>
</evidence>
<sequence>MSMLRNLRLLAYCRPLDSTVIPTASLDRLHQCVLPSSLSVSFQPALRPSFVTGTPQLTSSLFLQQWEDMFLTFFTTCLNPGVCLTVNLIVKSISIGIYGLYRASADLVSALNGWINSLKTLQENTKVAAFMIFIACLYSLAAAASAFLLIRAHSYYRGSGASTNKAKQELAREILEGRLRDGEP</sequence>
<evidence type="ECO:0000256" key="3">
    <source>
        <dbReference type="ARBA" id="ARBA00022989"/>
    </source>
</evidence>
<evidence type="ECO:0000256" key="5">
    <source>
        <dbReference type="RuleBase" id="RU363122"/>
    </source>
</evidence>
<feature type="transmembrane region" description="Helical" evidence="5">
    <location>
        <begin position="69"/>
        <end position="90"/>
    </location>
</feature>
<comment type="similarity">
    <text evidence="5">Belongs to the SCAMP family.</text>
</comment>
<proteinExistence type="inferred from homology"/>
<protein>
    <recommendedName>
        <fullName evidence="5">Secretory carrier-associated membrane protein</fullName>
        <shortName evidence="5">Secretory carrier membrane protein</shortName>
    </recommendedName>
</protein>
<evidence type="ECO:0000313" key="7">
    <source>
        <dbReference type="Proteomes" id="UP000275846"/>
    </source>
</evidence>
<comment type="subcellular location">
    <subcellularLocation>
        <location evidence="1 5">Membrane</location>
        <topology evidence="1 5">Multi-pass membrane protein</topology>
    </subcellularLocation>
</comment>
<dbReference type="Pfam" id="PF04144">
    <property type="entry name" value="SCAMP"/>
    <property type="match status" value="1"/>
</dbReference>